<organism evidence="8 9">
    <name type="scientific">Ferrimicrobium acidiphilum</name>
    <dbReference type="NCBI Taxonomy" id="121039"/>
    <lineage>
        <taxon>Bacteria</taxon>
        <taxon>Bacillati</taxon>
        <taxon>Actinomycetota</taxon>
        <taxon>Acidimicrobiia</taxon>
        <taxon>Acidimicrobiales</taxon>
        <taxon>Acidimicrobiaceae</taxon>
        <taxon>Ferrimicrobium</taxon>
    </lineage>
</organism>
<dbReference type="PANTHER" id="PTHR42707:SF2">
    <property type="entry name" value="ACD11 DEHYDROGENASE"/>
    <property type="match status" value="1"/>
</dbReference>
<evidence type="ECO:0000259" key="7">
    <source>
        <dbReference type="Pfam" id="PF02770"/>
    </source>
</evidence>
<dbReference type="InterPro" id="IPR052904">
    <property type="entry name" value="Acyl-CoA_dehydrogenase-like"/>
</dbReference>
<dbReference type="Proteomes" id="UP001560267">
    <property type="component" value="Unassembled WGS sequence"/>
</dbReference>
<dbReference type="Gene3D" id="2.40.110.20">
    <property type="match status" value="1"/>
</dbReference>
<evidence type="ECO:0000256" key="2">
    <source>
        <dbReference type="ARBA" id="ARBA00009347"/>
    </source>
</evidence>
<dbReference type="InterPro" id="IPR006091">
    <property type="entry name" value="Acyl-CoA_Oxase/DH_mid-dom"/>
</dbReference>
<evidence type="ECO:0000313" key="9">
    <source>
        <dbReference type="Proteomes" id="UP001560267"/>
    </source>
</evidence>
<evidence type="ECO:0000256" key="1">
    <source>
        <dbReference type="ARBA" id="ARBA00001974"/>
    </source>
</evidence>
<dbReference type="Gene3D" id="1.20.140.10">
    <property type="entry name" value="Butyryl-CoA Dehydrogenase, subunit A, domain 3"/>
    <property type="match status" value="1"/>
</dbReference>
<dbReference type="InterPro" id="IPR036250">
    <property type="entry name" value="AcylCo_DH-like_C"/>
</dbReference>
<dbReference type="PROSITE" id="PS00073">
    <property type="entry name" value="ACYL_COA_DH_2"/>
    <property type="match status" value="1"/>
</dbReference>
<proteinExistence type="inferred from homology"/>
<reference evidence="8 9" key="1">
    <citation type="submission" date="2024-07" db="EMBL/GenBank/DDBJ databases">
        <title>Draft Genome Sequence of Ferrimicrobium acidiphilum Strain YE2023, Isolated from a Pulp of Bioleach Reactor.</title>
        <authorList>
            <person name="Elkina Y.A."/>
            <person name="Bulaeva A.G."/>
            <person name="Beletsky A.V."/>
            <person name="Mardanov A.V."/>
        </authorList>
    </citation>
    <scope>NUCLEOTIDE SEQUENCE [LARGE SCALE GENOMIC DNA]</scope>
    <source>
        <strain evidence="8 9">YE2023</strain>
    </source>
</reference>
<protein>
    <submittedName>
        <fullName evidence="8">Acyl-CoA dehydrogenase family protein</fullName>
    </submittedName>
</protein>
<sequence>MEISSSPLGYTVGINHFSVDPVVMAIAQGLVPDPFLSQLADLGHLVGNHVVPVGNEIDHQPPIELISHDIDGRRVDQARLTQAHRSTYELLRPVIATPQTSAGFAGHFLEGYLIADPGFYCLITLSTQVATALHLLHPSPEDLLRRLTQGSSWGGTWFTEIHAGSDLGANRTRAISEAAGWSLSSGDKYFASGAGMTDLALVSAYPENAISLRDLHLFLVERYAQDQELNFIVRRLKSKLGTRAIPTGEVELDRSHAVLLAGANDGIYRILQSLTLARTANAVASAGVARIAILEATLRGDRRSAFGTSLAQHPLFARDLVTMRLAHLGITALALLCAETFASNYDFVDHNDSEYLVLRLLSHATKTHTATTSIAITQQALECFGGLGFLEDYAIARWHREALVLPIWEGSTNIHALDAAEVARHPEAAQGICDLIQQWVPDSLRPAVVAQADKALHDLKGEAWYAKEALAELGHCLEIAALGRFATFVPELADVANLRWRYHATGTLPIWHLPESLQFRVT</sequence>
<evidence type="ECO:0000313" key="8">
    <source>
        <dbReference type="EMBL" id="MEX6428323.1"/>
    </source>
</evidence>
<comment type="similarity">
    <text evidence="2 5">Belongs to the acyl-CoA dehydrogenase family.</text>
</comment>
<evidence type="ECO:0000256" key="3">
    <source>
        <dbReference type="ARBA" id="ARBA00022630"/>
    </source>
</evidence>
<comment type="caution">
    <text evidence="8">The sequence shown here is derived from an EMBL/GenBank/DDBJ whole genome shotgun (WGS) entry which is preliminary data.</text>
</comment>
<accession>A0ABV3Y197</accession>
<dbReference type="EMBL" id="JBFSHR010000001">
    <property type="protein sequence ID" value="MEX6428323.1"/>
    <property type="molecule type" value="Genomic_DNA"/>
</dbReference>
<keyword evidence="9" id="KW-1185">Reference proteome</keyword>
<keyword evidence="4 5" id="KW-0274">FAD</keyword>
<dbReference type="SUPFAM" id="SSF47203">
    <property type="entry name" value="Acyl-CoA dehydrogenase C-terminal domain-like"/>
    <property type="match status" value="1"/>
</dbReference>
<dbReference type="SUPFAM" id="SSF56645">
    <property type="entry name" value="Acyl-CoA dehydrogenase NM domain-like"/>
    <property type="match status" value="1"/>
</dbReference>
<dbReference type="Pfam" id="PF00441">
    <property type="entry name" value="Acyl-CoA_dh_1"/>
    <property type="match status" value="1"/>
</dbReference>
<dbReference type="InterPro" id="IPR006089">
    <property type="entry name" value="Acyl-CoA_DH_CS"/>
</dbReference>
<comment type="cofactor">
    <cofactor evidence="1 5">
        <name>FAD</name>
        <dbReference type="ChEBI" id="CHEBI:57692"/>
    </cofactor>
</comment>
<feature type="domain" description="Acyl-CoA dehydrogenase/oxidase C-terminal" evidence="6">
    <location>
        <begin position="264"/>
        <end position="421"/>
    </location>
</feature>
<dbReference type="RefSeq" id="WP_298385298.1">
    <property type="nucleotide sequence ID" value="NZ_JBFSHR010000001.1"/>
</dbReference>
<name>A0ABV3Y197_9ACTN</name>
<dbReference type="PANTHER" id="PTHR42707">
    <property type="entry name" value="ACYL-COA DEHYDROGENASE"/>
    <property type="match status" value="1"/>
</dbReference>
<dbReference type="Pfam" id="PF02770">
    <property type="entry name" value="Acyl-CoA_dh_M"/>
    <property type="match status" value="1"/>
</dbReference>
<evidence type="ECO:0000256" key="4">
    <source>
        <dbReference type="ARBA" id="ARBA00022827"/>
    </source>
</evidence>
<dbReference type="InterPro" id="IPR009075">
    <property type="entry name" value="AcylCo_DH/oxidase_C"/>
</dbReference>
<keyword evidence="5" id="KW-0560">Oxidoreductase</keyword>
<dbReference type="InterPro" id="IPR009100">
    <property type="entry name" value="AcylCoA_DH/oxidase_NM_dom_sf"/>
</dbReference>
<feature type="domain" description="Acyl-CoA oxidase/dehydrogenase middle" evidence="7">
    <location>
        <begin position="156"/>
        <end position="254"/>
    </location>
</feature>
<evidence type="ECO:0000256" key="5">
    <source>
        <dbReference type="RuleBase" id="RU362125"/>
    </source>
</evidence>
<keyword evidence="3 5" id="KW-0285">Flavoprotein</keyword>
<evidence type="ECO:0000259" key="6">
    <source>
        <dbReference type="Pfam" id="PF00441"/>
    </source>
</evidence>
<gene>
    <name evidence="8" type="ORF">AB6A68_00490</name>
</gene>